<keyword evidence="3" id="KW-1185">Reference proteome</keyword>
<evidence type="ECO:0000313" key="2">
    <source>
        <dbReference type="EMBL" id="OSD00837.1"/>
    </source>
</evidence>
<proteinExistence type="predicted"/>
<dbReference type="STRING" id="1353009.A0A1Y2IIA5"/>
<dbReference type="AlphaFoldDB" id="A0A1Y2IIA5"/>
<dbReference type="Proteomes" id="UP000193067">
    <property type="component" value="Unassembled WGS sequence"/>
</dbReference>
<feature type="compositionally biased region" description="Polar residues" evidence="1">
    <location>
        <begin position="151"/>
        <end position="175"/>
    </location>
</feature>
<reference evidence="2 3" key="1">
    <citation type="journal article" date="2015" name="Biotechnol. Biofuels">
        <title>Enhanced degradation of softwood versus hardwood by the white-rot fungus Pycnoporus coccineus.</title>
        <authorList>
            <person name="Couturier M."/>
            <person name="Navarro D."/>
            <person name="Chevret D."/>
            <person name="Henrissat B."/>
            <person name="Piumi F."/>
            <person name="Ruiz-Duenas F.J."/>
            <person name="Martinez A.T."/>
            <person name="Grigoriev I.V."/>
            <person name="Riley R."/>
            <person name="Lipzen A."/>
            <person name="Berrin J.G."/>
            <person name="Master E.R."/>
            <person name="Rosso M.N."/>
        </authorList>
    </citation>
    <scope>NUCLEOTIDE SEQUENCE [LARGE SCALE GENOMIC DNA]</scope>
    <source>
        <strain evidence="2 3">BRFM310</strain>
    </source>
</reference>
<organism evidence="2 3">
    <name type="scientific">Trametes coccinea (strain BRFM310)</name>
    <name type="common">Pycnoporus coccineus</name>
    <dbReference type="NCBI Taxonomy" id="1353009"/>
    <lineage>
        <taxon>Eukaryota</taxon>
        <taxon>Fungi</taxon>
        <taxon>Dikarya</taxon>
        <taxon>Basidiomycota</taxon>
        <taxon>Agaricomycotina</taxon>
        <taxon>Agaricomycetes</taxon>
        <taxon>Polyporales</taxon>
        <taxon>Polyporaceae</taxon>
        <taxon>Trametes</taxon>
    </lineage>
</organism>
<feature type="compositionally biased region" description="Low complexity" evidence="1">
    <location>
        <begin position="112"/>
        <end position="133"/>
    </location>
</feature>
<evidence type="ECO:0000256" key="1">
    <source>
        <dbReference type="SAM" id="MobiDB-lite"/>
    </source>
</evidence>
<accession>A0A1Y2IIA5</accession>
<dbReference type="EMBL" id="KZ084115">
    <property type="protein sequence ID" value="OSD00837.1"/>
    <property type="molecule type" value="Genomic_DNA"/>
</dbReference>
<gene>
    <name evidence="2" type="ORF">PYCCODRAFT_1446017</name>
</gene>
<evidence type="ECO:0000313" key="3">
    <source>
        <dbReference type="Proteomes" id="UP000193067"/>
    </source>
</evidence>
<feature type="region of interest" description="Disordered" evidence="1">
    <location>
        <begin position="105"/>
        <end position="179"/>
    </location>
</feature>
<name>A0A1Y2IIA5_TRAC3</name>
<dbReference type="OrthoDB" id="2750410at2759"/>
<protein>
    <submittedName>
        <fullName evidence="2">Uncharacterized protein</fullName>
    </submittedName>
</protein>
<sequence>MQTRFLSLHSPHARAYKLPKEAKEPLFCCGARHKSANYHKRTVHQQHTKIYWKDHPQASFILRRNTVTSLFHCPKCDKSWAMATPIRNHIFYKCEGYAQYRSSASATGGGLDADQSASSMDSSDSSVDADAASMQGPEVGSESGDGMDMRPSSNDYNSQRTDNTSLSASSTIENTSVDRRSHVQVLERLSSPNYQAKSAPEKATYLTPVLRPAIWSPVAGTSSTADTIPTARGRYSAAFDCGRPLILTPELSRSASSSSKSSARTVPDDVCLGSRATPYSFKPDPDAAYVSSLASRTVLSGAGTSSSYHQGRSASQEVEDCGVRAFLDSLPRRLGSAAPLFYKLGISSHADLDLLCTMPETWQEVGSVLQAGGITMIEWLMVKEALRLRAM</sequence>